<dbReference type="AlphaFoldDB" id="A0A9W9SLJ6"/>
<comment type="caution">
    <text evidence="1">The sequence shown here is derived from an EMBL/GenBank/DDBJ whole genome shotgun (WGS) entry which is preliminary data.</text>
</comment>
<dbReference type="EMBL" id="JAPZBU010000011">
    <property type="protein sequence ID" value="KAJ5378538.1"/>
    <property type="molecule type" value="Genomic_DNA"/>
</dbReference>
<evidence type="ECO:0000313" key="2">
    <source>
        <dbReference type="Proteomes" id="UP001147747"/>
    </source>
</evidence>
<accession>A0A9W9SLJ6</accession>
<dbReference type="Proteomes" id="UP001147747">
    <property type="component" value="Unassembled WGS sequence"/>
</dbReference>
<evidence type="ECO:0008006" key="3">
    <source>
        <dbReference type="Google" id="ProtNLM"/>
    </source>
</evidence>
<reference evidence="1" key="1">
    <citation type="submission" date="2022-12" db="EMBL/GenBank/DDBJ databases">
        <authorList>
            <person name="Petersen C."/>
        </authorList>
    </citation>
    <scope>NUCLEOTIDE SEQUENCE</scope>
    <source>
        <strain evidence="1">IBT 29677</strain>
    </source>
</reference>
<dbReference type="OrthoDB" id="5134445at2759"/>
<keyword evidence="2" id="KW-1185">Reference proteome</keyword>
<evidence type="ECO:0000313" key="1">
    <source>
        <dbReference type="EMBL" id="KAJ5378538.1"/>
    </source>
</evidence>
<reference evidence="1" key="2">
    <citation type="journal article" date="2023" name="IMA Fungus">
        <title>Comparative genomic study of the Penicillium genus elucidates a diverse pangenome and 15 lateral gene transfer events.</title>
        <authorList>
            <person name="Petersen C."/>
            <person name="Sorensen T."/>
            <person name="Nielsen M.R."/>
            <person name="Sondergaard T.E."/>
            <person name="Sorensen J.L."/>
            <person name="Fitzpatrick D.A."/>
            <person name="Frisvad J.C."/>
            <person name="Nielsen K.L."/>
        </authorList>
    </citation>
    <scope>NUCLEOTIDE SEQUENCE</scope>
    <source>
        <strain evidence="1">IBT 29677</strain>
    </source>
</reference>
<dbReference type="RefSeq" id="XP_056482324.1">
    <property type="nucleotide sequence ID" value="XM_056636294.1"/>
</dbReference>
<proteinExistence type="predicted"/>
<protein>
    <recommendedName>
        <fullName evidence="3">Protein kinase domain-containing protein</fullName>
    </recommendedName>
</protein>
<name>A0A9W9SLJ6_9EURO</name>
<gene>
    <name evidence="1" type="ORF">N7509_011657</name>
</gene>
<organism evidence="1 2">
    <name type="scientific">Penicillium cosmopolitanum</name>
    <dbReference type="NCBI Taxonomy" id="1131564"/>
    <lineage>
        <taxon>Eukaryota</taxon>
        <taxon>Fungi</taxon>
        <taxon>Dikarya</taxon>
        <taxon>Ascomycota</taxon>
        <taxon>Pezizomycotina</taxon>
        <taxon>Eurotiomycetes</taxon>
        <taxon>Eurotiomycetidae</taxon>
        <taxon>Eurotiales</taxon>
        <taxon>Aspergillaceae</taxon>
        <taxon>Penicillium</taxon>
    </lineage>
</organism>
<dbReference type="GeneID" id="81375274"/>
<sequence>MVLKPFDGRFATELRKAEKLRPWTSDIETHYHQFVLDGGASDFITELNNNNNNNNGDIAQQCETWNTSQDEAYLHDYLSDLNETEVQVYDALRDLQRHDVRQLVACVKMQGFSLTDPKPVSELIDVSGILLQFIKGFPLSDIAHYTQREQWQSICEETIQILHRIGDRGVLNEDVQTRSFIVQKDTARSENGY</sequence>